<keyword evidence="2" id="KW-1185">Reference proteome</keyword>
<evidence type="ECO:0000313" key="2">
    <source>
        <dbReference type="Proteomes" id="UP000030182"/>
    </source>
</evidence>
<sequence length="34" mass="3672">MVDVEFVEFFLVVAVGGLPVVEVADLVEEPVVLL</sequence>
<dbReference type="EMBL" id="JDRS01000022">
    <property type="protein sequence ID" value="KDS92573.1"/>
    <property type="molecule type" value="Genomic_DNA"/>
</dbReference>
<protein>
    <submittedName>
        <fullName evidence="1">Uncharacterized protein</fullName>
    </submittedName>
</protein>
<name>A0ABR4SHC0_9MICO</name>
<comment type="caution">
    <text evidence="1">The sequence shown here is derived from an EMBL/GenBank/DDBJ whole genome shotgun (WGS) entry which is preliminary data.</text>
</comment>
<accession>A0ABR4SHC0</accession>
<gene>
    <name evidence="1" type="ORF">DHOM_10235</name>
</gene>
<evidence type="ECO:0000313" key="1">
    <source>
        <dbReference type="EMBL" id="KDS92573.1"/>
    </source>
</evidence>
<dbReference type="Proteomes" id="UP000030182">
    <property type="component" value="Unassembled WGS sequence"/>
</dbReference>
<organism evidence="1 2">
    <name type="scientific">Dermabacter hominis 1368</name>
    <dbReference type="NCBI Taxonomy" id="1450519"/>
    <lineage>
        <taxon>Bacteria</taxon>
        <taxon>Bacillati</taxon>
        <taxon>Actinomycetota</taxon>
        <taxon>Actinomycetes</taxon>
        <taxon>Micrococcales</taxon>
        <taxon>Dermabacteraceae</taxon>
        <taxon>Dermabacter</taxon>
    </lineage>
</organism>
<reference evidence="1 2" key="1">
    <citation type="submission" date="2014-01" db="EMBL/GenBank/DDBJ databases">
        <title>Draft genome sequence of the multidrug-resistant clinical isolate Dermabacter hominis 1368.</title>
        <authorList>
            <person name="Albersmeier A."/>
            <person name="Bomholt C."/>
            <person name="Glaub A."/>
            <person name="Ruckert C."/>
            <person name="Soriano F."/>
            <person name="Fernandez-Natal I."/>
            <person name="Tauch A."/>
        </authorList>
    </citation>
    <scope>NUCLEOTIDE SEQUENCE [LARGE SCALE GENOMIC DNA]</scope>
    <source>
        <strain evidence="1 2">1368</strain>
    </source>
</reference>
<proteinExistence type="predicted"/>